<dbReference type="RefSeq" id="WP_188679794.1">
    <property type="nucleotide sequence ID" value="NZ_BMNY01000001.1"/>
</dbReference>
<feature type="transmembrane region" description="Helical" evidence="12">
    <location>
        <begin position="161"/>
        <end position="185"/>
    </location>
</feature>
<dbReference type="GO" id="GO:0051539">
    <property type="term" value="F:4 iron, 4 sulfur cluster binding"/>
    <property type="evidence" value="ECO:0007669"/>
    <property type="project" value="UniProtKB-KW"/>
</dbReference>
<protein>
    <recommendedName>
        <fullName evidence="13">4Fe-4S ferredoxin-type domain-containing protein</fullName>
    </recommendedName>
</protein>
<keyword evidence="11 12" id="KW-0472">Membrane</keyword>
<dbReference type="InterPro" id="IPR009051">
    <property type="entry name" value="Helical_ferredxn"/>
</dbReference>
<keyword evidence="6" id="KW-0479">Metal-binding</keyword>
<dbReference type="InterPro" id="IPR036197">
    <property type="entry name" value="NarG-like_sf"/>
</dbReference>
<sequence>MTVVTSPTLLFIPESELIVDYVLSFAALAFVLVSWYLIYRRAGITLGMALSYFRSDWRGFLSRVFVYGFFHRKNVKNRYAGTMHVLISYGILILFIATALIFLSHDIVKPVAHHGILNGGFYLNFEFWANLGGVMLLAGTLMGLVRRGRGKVMLETTEQDYIILLALLALDLEGFFLGALKIYAFREGFDVFRFVEYPLSYVYSGLPYTTAIVLYRSLWMAHVLTAFALAVYLPFSKLSHMVMSLILIGAKRPRVRGAMTTPFLLTELMASGNFDISIGVKKISELPKLKKAEALACTNCGRCERACPAVMSGTDLTPRLVVQNIKANYTSDGEMTQVVLSENATWSCTTCQACVEECPVLIDPHSFIMETRRNLVMENRTGKDMQAYFNNLTNTRNPFGNPPSDRDAMLQFAPKFDGSQEVLYWVGCMGAFDPRDNKTARAIIELLKKAGVSFGILGSEEACTGETARRMGEEGRFQELALQNIDTFNRYGVKKIVTACPHCYNTFRNEYPELGLKAEVYHHSQFLSSLIESGRLKVKNSEVVTTYHDPCYLGRINREFEKPRNIVQSTSRLVEMERSRERSMCCGAGGGNYWYKVQSQRKISQIRLEQAMSTGAKRLAVACPFCMPMLEDAVRTSNSEGRIEVKDIAELILENLAD</sequence>
<feature type="transmembrane region" description="Helical" evidence="12">
    <location>
        <begin position="18"/>
        <end position="38"/>
    </location>
</feature>
<evidence type="ECO:0000256" key="4">
    <source>
        <dbReference type="ARBA" id="ARBA00022485"/>
    </source>
</evidence>
<dbReference type="SUPFAM" id="SSF46548">
    <property type="entry name" value="alpha-helical ferredoxin"/>
    <property type="match status" value="1"/>
</dbReference>
<evidence type="ECO:0000256" key="5">
    <source>
        <dbReference type="ARBA" id="ARBA00022692"/>
    </source>
</evidence>
<feature type="domain" description="4Fe-4S ferredoxin-type" evidence="13">
    <location>
        <begin position="287"/>
        <end position="319"/>
    </location>
</feature>
<reference evidence="14" key="2">
    <citation type="submission" date="2022-09" db="EMBL/GenBank/DDBJ databases">
        <authorList>
            <person name="Sun Q."/>
            <person name="Ohkuma M."/>
        </authorList>
    </citation>
    <scope>NUCLEOTIDE SEQUENCE</scope>
    <source>
        <strain evidence="14">JCM 13583</strain>
    </source>
</reference>
<keyword evidence="7 12" id="KW-1133">Transmembrane helix</keyword>
<dbReference type="GO" id="GO:0005886">
    <property type="term" value="C:plasma membrane"/>
    <property type="evidence" value="ECO:0007669"/>
    <property type="project" value="UniProtKB-SubCell"/>
</dbReference>
<reference evidence="14" key="1">
    <citation type="journal article" date="2014" name="Int. J. Syst. Evol. Microbiol.">
        <title>Complete genome sequence of Corynebacterium casei LMG S-19264T (=DSM 44701T), isolated from a smear-ripened cheese.</title>
        <authorList>
            <consortium name="US DOE Joint Genome Institute (JGI-PGF)"/>
            <person name="Walter F."/>
            <person name="Albersmeier A."/>
            <person name="Kalinowski J."/>
            <person name="Ruckert C."/>
        </authorList>
    </citation>
    <scope>NUCLEOTIDE SEQUENCE</scope>
    <source>
        <strain evidence="14">JCM 13583</strain>
    </source>
</reference>
<dbReference type="InterPro" id="IPR051460">
    <property type="entry name" value="HdrC_iron-sulfur_subunit"/>
</dbReference>
<dbReference type="InterPro" id="IPR023234">
    <property type="entry name" value="NarG-like_domain"/>
</dbReference>
<evidence type="ECO:0000256" key="12">
    <source>
        <dbReference type="SAM" id="Phobius"/>
    </source>
</evidence>
<gene>
    <name evidence="14" type="ORF">GCM10007108_03560</name>
</gene>
<dbReference type="GO" id="GO:0046872">
    <property type="term" value="F:metal ion binding"/>
    <property type="evidence" value="ECO:0007669"/>
    <property type="project" value="UniProtKB-KW"/>
</dbReference>
<comment type="similarity">
    <text evidence="2">Belongs to the HdrC family.</text>
</comment>
<evidence type="ECO:0000256" key="6">
    <source>
        <dbReference type="ARBA" id="ARBA00022723"/>
    </source>
</evidence>
<dbReference type="Gene3D" id="1.10.1060.10">
    <property type="entry name" value="Alpha-helical ferredoxin"/>
    <property type="match status" value="1"/>
</dbReference>
<dbReference type="Pfam" id="PF02665">
    <property type="entry name" value="Nitrate_red_gam"/>
    <property type="match status" value="1"/>
</dbReference>
<proteinExistence type="inferred from homology"/>
<evidence type="ECO:0000256" key="9">
    <source>
        <dbReference type="ARBA" id="ARBA00023004"/>
    </source>
</evidence>
<keyword evidence="8" id="KW-0560">Oxidoreductase</keyword>
<keyword evidence="3" id="KW-1003">Cell membrane</keyword>
<keyword evidence="9" id="KW-0408">Iron</keyword>
<keyword evidence="10" id="KW-0411">Iron-sulfur</keyword>
<dbReference type="InterPro" id="IPR017896">
    <property type="entry name" value="4Fe4S_Fe-S-bd"/>
</dbReference>
<evidence type="ECO:0000313" key="14">
    <source>
        <dbReference type="EMBL" id="GGM68721.1"/>
    </source>
</evidence>
<evidence type="ECO:0000256" key="2">
    <source>
        <dbReference type="ARBA" id="ARBA00007097"/>
    </source>
</evidence>
<comment type="subcellular location">
    <subcellularLocation>
        <location evidence="1">Cell membrane</location>
        <topology evidence="1">Multi-pass membrane protein</topology>
    </subcellularLocation>
</comment>
<dbReference type="PANTHER" id="PTHR43255:SF1">
    <property type="entry name" value="IRON-SULFUR-BINDING OXIDOREDUCTASE FADF-RELATED"/>
    <property type="match status" value="1"/>
</dbReference>
<dbReference type="SUPFAM" id="SSF103501">
    <property type="entry name" value="Respiratory nitrate reductase 1 gamma chain"/>
    <property type="match status" value="1"/>
</dbReference>
<dbReference type="Gene3D" id="1.20.950.20">
    <property type="entry name" value="Transmembrane di-heme cytochromes, Chain C"/>
    <property type="match status" value="1"/>
</dbReference>
<dbReference type="PANTHER" id="PTHR43255">
    <property type="entry name" value="IRON-SULFUR-BINDING OXIDOREDUCTASE FADF-RELATED-RELATED"/>
    <property type="match status" value="1"/>
</dbReference>
<evidence type="ECO:0000256" key="8">
    <source>
        <dbReference type="ARBA" id="ARBA00023002"/>
    </source>
</evidence>
<evidence type="ECO:0000256" key="10">
    <source>
        <dbReference type="ARBA" id="ARBA00023014"/>
    </source>
</evidence>
<dbReference type="EMBL" id="BMNY01000001">
    <property type="protein sequence ID" value="GGM68721.1"/>
    <property type="molecule type" value="Genomic_DNA"/>
</dbReference>
<dbReference type="PROSITE" id="PS51379">
    <property type="entry name" value="4FE4S_FER_2"/>
    <property type="match status" value="1"/>
</dbReference>
<accession>A0AA37F8V4</accession>
<dbReference type="InterPro" id="IPR004017">
    <property type="entry name" value="Cys_rich_dom"/>
</dbReference>
<feature type="transmembrane region" description="Helical" evidence="12">
    <location>
        <begin position="205"/>
        <end position="233"/>
    </location>
</feature>
<keyword evidence="4" id="KW-0004">4Fe-4S</keyword>
<organism evidence="14 15">
    <name type="scientific">Thermogymnomonas acidicola</name>
    <dbReference type="NCBI Taxonomy" id="399579"/>
    <lineage>
        <taxon>Archaea</taxon>
        <taxon>Methanobacteriati</taxon>
        <taxon>Thermoplasmatota</taxon>
        <taxon>Thermoplasmata</taxon>
        <taxon>Thermoplasmatales</taxon>
        <taxon>Thermogymnomonas</taxon>
    </lineage>
</organism>
<dbReference type="GO" id="GO:0016491">
    <property type="term" value="F:oxidoreductase activity"/>
    <property type="evidence" value="ECO:0007669"/>
    <property type="project" value="UniProtKB-KW"/>
</dbReference>
<evidence type="ECO:0000256" key="3">
    <source>
        <dbReference type="ARBA" id="ARBA00022475"/>
    </source>
</evidence>
<dbReference type="Pfam" id="PF02754">
    <property type="entry name" value="CCG"/>
    <property type="match status" value="2"/>
</dbReference>
<evidence type="ECO:0000256" key="1">
    <source>
        <dbReference type="ARBA" id="ARBA00004651"/>
    </source>
</evidence>
<evidence type="ECO:0000256" key="11">
    <source>
        <dbReference type="ARBA" id="ARBA00023136"/>
    </source>
</evidence>
<dbReference type="PROSITE" id="PS00198">
    <property type="entry name" value="4FE4S_FER_1"/>
    <property type="match status" value="1"/>
</dbReference>
<feature type="transmembrane region" description="Helical" evidence="12">
    <location>
        <begin position="127"/>
        <end position="145"/>
    </location>
</feature>
<name>A0AA37F8V4_9ARCH</name>
<evidence type="ECO:0000256" key="7">
    <source>
        <dbReference type="ARBA" id="ARBA00022989"/>
    </source>
</evidence>
<feature type="transmembrane region" description="Helical" evidence="12">
    <location>
        <begin position="86"/>
        <end position="107"/>
    </location>
</feature>
<dbReference type="Pfam" id="PF13183">
    <property type="entry name" value="Fer4_8"/>
    <property type="match status" value="1"/>
</dbReference>
<keyword evidence="15" id="KW-1185">Reference proteome</keyword>
<dbReference type="Proteomes" id="UP000632195">
    <property type="component" value="Unassembled WGS sequence"/>
</dbReference>
<keyword evidence="5 12" id="KW-0812">Transmembrane</keyword>
<dbReference type="AlphaFoldDB" id="A0AA37F8V4"/>
<evidence type="ECO:0000313" key="15">
    <source>
        <dbReference type="Proteomes" id="UP000632195"/>
    </source>
</evidence>
<evidence type="ECO:0000259" key="13">
    <source>
        <dbReference type="PROSITE" id="PS51379"/>
    </source>
</evidence>
<comment type="caution">
    <text evidence="14">The sequence shown here is derived from an EMBL/GenBank/DDBJ whole genome shotgun (WGS) entry which is preliminary data.</text>
</comment>
<dbReference type="InterPro" id="IPR017900">
    <property type="entry name" value="4Fe4S_Fe_S_CS"/>
</dbReference>